<feature type="region of interest" description="Disordered" evidence="2">
    <location>
        <begin position="67"/>
        <end position="154"/>
    </location>
</feature>
<gene>
    <name evidence="5" type="ORF">ECRASSUSDP1_LOCUS632</name>
</gene>
<dbReference type="AlphaFoldDB" id="A0AAD1U5D8"/>
<keyword evidence="3" id="KW-0472">Membrane</keyword>
<dbReference type="Proteomes" id="UP001295684">
    <property type="component" value="Unassembled WGS sequence"/>
</dbReference>
<feature type="transmembrane region" description="Helical" evidence="3">
    <location>
        <begin position="251"/>
        <end position="270"/>
    </location>
</feature>
<dbReference type="InterPro" id="IPR004843">
    <property type="entry name" value="Calcineurin-like_PHP"/>
</dbReference>
<evidence type="ECO:0000259" key="4">
    <source>
        <dbReference type="Pfam" id="PF00149"/>
    </source>
</evidence>
<dbReference type="PANTHER" id="PTHR22953:SF153">
    <property type="entry name" value="PURPLE ACID PHOSPHATASE"/>
    <property type="match status" value="1"/>
</dbReference>
<reference evidence="5" key="1">
    <citation type="submission" date="2023-07" db="EMBL/GenBank/DDBJ databases">
        <authorList>
            <consortium name="AG Swart"/>
            <person name="Singh M."/>
            <person name="Singh A."/>
            <person name="Seah K."/>
            <person name="Emmerich C."/>
        </authorList>
    </citation>
    <scope>NUCLEOTIDE SEQUENCE</scope>
    <source>
        <strain evidence="5">DP1</strain>
    </source>
</reference>
<keyword evidence="3" id="KW-1133">Transmembrane helix</keyword>
<dbReference type="Gene3D" id="3.60.21.10">
    <property type="match status" value="1"/>
</dbReference>
<organism evidence="5 6">
    <name type="scientific">Euplotes crassus</name>
    <dbReference type="NCBI Taxonomy" id="5936"/>
    <lineage>
        <taxon>Eukaryota</taxon>
        <taxon>Sar</taxon>
        <taxon>Alveolata</taxon>
        <taxon>Ciliophora</taxon>
        <taxon>Intramacronucleata</taxon>
        <taxon>Spirotrichea</taxon>
        <taxon>Hypotrichia</taxon>
        <taxon>Euplotida</taxon>
        <taxon>Euplotidae</taxon>
        <taxon>Moneuplotes</taxon>
    </lineage>
</organism>
<proteinExistence type="predicted"/>
<dbReference type="Pfam" id="PF00149">
    <property type="entry name" value="Metallophos"/>
    <property type="match status" value="1"/>
</dbReference>
<dbReference type="InterPro" id="IPR039331">
    <property type="entry name" value="PAPs-like"/>
</dbReference>
<feature type="domain" description="Calcineurin-like phosphoesterase" evidence="4">
    <location>
        <begin position="443"/>
        <end position="604"/>
    </location>
</feature>
<feature type="compositionally biased region" description="Polar residues" evidence="2">
    <location>
        <begin position="120"/>
        <end position="129"/>
    </location>
</feature>
<feature type="transmembrane region" description="Helical" evidence="3">
    <location>
        <begin position="174"/>
        <end position="194"/>
    </location>
</feature>
<accession>A0AAD1U5D8</accession>
<evidence type="ECO:0000313" key="5">
    <source>
        <dbReference type="EMBL" id="CAI2359344.1"/>
    </source>
</evidence>
<protein>
    <recommendedName>
        <fullName evidence="4">Calcineurin-like phosphoesterase domain-containing protein</fullName>
    </recommendedName>
</protein>
<evidence type="ECO:0000256" key="1">
    <source>
        <dbReference type="ARBA" id="ARBA00022729"/>
    </source>
</evidence>
<comment type="caution">
    <text evidence="5">The sequence shown here is derived from an EMBL/GenBank/DDBJ whole genome shotgun (WGS) entry which is preliminary data.</text>
</comment>
<dbReference type="SUPFAM" id="SSF56300">
    <property type="entry name" value="Metallo-dependent phosphatases"/>
    <property type="match status" value="1"/>
</dbReference>
<name>A0AAD1U5D8_EUPCR</name>
<sequence>MFEPLPFFNGRHLNYSQFFFYLISLLILIIFVVFGGIDLALNITVWSIRRKNSRRIFKRRSSDEMEAGFTPSLNRENEESQDQDDLPINQSRKSSKTKYHSHKREVEREEMKKEVELQKRPNSSELSQNPKRDSFSANSHEDPDENSPLNVVHDSQDQDEGIDYLKRDPSEVRILYYFIISFEIILAILVLFFWDVMNSFGVIYPGVLSLFIKSFIVLAFIPLITLRFYFLYQAPKKYLNPNVSWKIKGPLLGLVVAGVFLYNWGVMYFWRGICIANHNNDIRGFHFSNFGITTATTRGWYHNTCPDKDRPCFVYITLPEDALGSIFINYHINLNACDGECNPKLEYSEVDTVDDIPNIQDWNICEENVKGEYKVPSHESFERNIFTCLLKNLKESKVYAFKITQDNWDAQPQIYYHQNFNTQSIKILNGGDIGNTKLAQDMHKNSVADFDADIILVGGDVSYDNNFATCFYCYDHLMKRLPYLRNNLGVDAIKVIPFIFAVGNHDLGINAYSGRNLSIDENDSRPVFKHYYPQNTHMDGIPDRVNRRTFYSKRFGNSYLILSLDTGYEVEMAEQVDFIKTELDNDYTYKFAMYHHPLYSACMKGEKYKPTEQGRTLWVPEFDRYSLTMSFENHVHGFKRTKPLKGGKVAEGGTVYIGDGSWGPIIGDCKPNNRDLMDNNKKLHHVWHLEIEGSKLKGSALNNYGMIIDDFTINV</sequence>
<dbReference type="EMBL" id="CAMPGE010000592">
    <property type="protein sequence ID" value="CAI2359344.1"/>
    <property type="molecule type" value="Genomic_DNA"/>
</dbReference>
<feature type="compositionally biased region" description="Basic residues" evidence="2">
    <location>
        <begin position="93"/>
        <end position="103"/>
    </location>
</feature>
<keyword evidence="3" id="KW-0812">Transmembrane</keyword>
<evidence type="ECO:0000256" key="3">
    <source>
        <dbReference type="SAM" id="Phobius"/>
    </source>
</evidence>
<feature type="compositionally biased region" description="Basic and acidic residues" evidence="2">
    <location>
        <begin position="104"/>
        <end position="119"/>
    </location>
</feature>
<feature type="transmembrane region" description="Helical" evidence="3">
    <location>
        <begin position="206"/>
        <end position="230"/>
    </location>
</feature>
<evidence type="ECO:0000256" key="2">
    <source>
        <dbReference type="SAM" id="MobiDB-lite"/>
    </source>
</evidence>
<keyword evidence="1" id="KW-0732">Signal</keyword>
<dbReference type="PANTHER" id="PTHR22953">
    <property type="entry name" value="ACID PHOSPHATASE RELATED"/>
    <property type="match status" value="1"/>
</dbReference>
<feature type="transmembrane region" description="Helical" evidence="3">
    <location>
        <begin position="20"/>
        <end position="48"/>
    </location>
</feature>
<keyword evidence="6" id="KW-1185">Reference proteome</keyword>
<evidence type="ECO:0000313" key="6">
    <source>
        <dbReference type="Proteomes" id="UP001295684"/>
    </source>
</evidence>
<dbReference type="InterPro" id="IPR029052">
    <property type="entry name" value="Metallo-depent_PP-like"/>
</dbReference>
<dbReference type="GO" id="GO:0003993">
    <property type="term" value="F:acid phosphatase activity"/>
    <property type="evidence" value="ECO:0007669"/>
    <property type="project" value="InterPro"/>
</dbReference>